<dbReference type="Pfam" id="PF13578">
    <property type="entry name" value="Methyltransf_24"/>
    <property type="match status" value="1"/>
</dbReference>
<dbReference type="InterPro" id="IPR029063">
    <property type="entry name" value="SAM-dependent_MTases_sf"/>
</dbReference>
<dbReference type="EMBL" id="BSPD01000020">
    <property type="protein sequence ID" value="GLS24888.1"/>
    <property type="molecule type" value="Genomic_DNA"/>
</dbReference>
<keyword evidence="2" id="KW-1185">Reference proteome</keyword>
<proteinExistence type="predicted"/>
<dbReference type="Gene3D" id="3.40.50.150">
    <property type="entry name" value="Vaccinia Virus protein VP39"/>
    <property type="match status" value="1"/>
</dbReference>
<dbReference type="RefSeq" id="WP_232592292.1">
    <property type="nucleotide sequence ID" value="NZ_BSPD01000020.1"/>
</dbReference>
<comment type="caution">
    <text evidence="1">The sequence shown here is derived from an EMBL/GenBank/DDBJ whole genome shotgun (WGS) entry which is preliminary data.</text>
</comment>
<protein>
    <recommendedName>
        <fullName evidence="3">Class I SAM-dependent methyltransferase</fullName>
    </recommendedName>
</protein>
<evidence type="ECO:0000313" key="1">
    <source>
        <dbReference type="EMBL" id="GLS24888.1"/>
    </source>
</evidence>
<evidence type="ECO:0008006" key="3">
    <source>
        <dbReference type="Google" id="ProtNLM"/>
    </source>
</evidence>
<dbReference type="Proteomes" id="UP001156870">
    <property type="component" value="Unassembled WGS sequence"/>
</dbReference>
<dbReference type="SUPFAM" id="SSF53335">
    <property type="entry name" value="S-adenosyl-L-methionine-dependent methyltransferases"/>
    <property type="match status" value="1"/>
</dbReference>
<accession>A0AA37WKE2</accession>
<reference evidence="1 2" key="1">
    <citation type="journal article" date="2014" name="Int. J. Syst. Evol. Microbiol.">
        <title>Complete genome sequence of Corynebacterium casei LMG S-19264T (=DSM 44701T), isolated from a smear-ripened cheese.</title>
        <authorList>
            <consortium name="US DOE Joint Genome Institute (JGI-PGF)"/>
            <person name="Walter F."/>
            <person name="Albersmeier A."/>
            <person name="Kalinowski J."/>
            <person name="Ruckert C."/>
        </authorList>
    </citation>
    <scope>NUCLEOTIDE SEQUENCE [LARGE SCALE GENOMIC DNA]</scope>
    <source>
        <strain evidence="1 2">NBRC 110095</strain>
    </source>
</reference>
<evidence type="ECO:0000313" key="2">
    <source>
        <dbReference type="Proteomes" id="UP001156870"/>
    </source>
</evidence>
<organism evidence="1 2">
    <name type="scientific">Marinibactrum halimedae</name>
    <dbReference type="NCBI Taxonomy" id="1444977"/>
    <lineage>
        <taxon>Bacteria</taxon>
        <taxon>Pseudomonadati</taxon>
        <taxon>Pseudomonadota</taxon>
        <taxon>Gammaproteobacteria</taxon>
        <taxon>Cellvibrionales</taxon>
        <taxon>Cellvibrionaceae</taxon>
        <taxon>Marinibactrum</taxon>
    </lineage>
</organism>
<name>A0AA37WKE2_9GAMM</name>
<gene>
    <name evidence="1" type="ORF">GCM10007877_06020</name>
</gene>
<dbReference type="AlphaFoldDB" id="A0AA37WKE2"/>
<sequence>MMELPIDIHTVKGFLSDDEGAALYAMALDCAPLGPCLEVGSYCGKSSVYLGVACQKAGGLLYAVDHHRGSEEHQLGEEYHDPELYDEAIAKMDSFRVFRSTMDVAQLNDTVVPIVASSAMAAKYWSTPLSMVFIDGGHSEEAAQTDYRSWVGHIMQGGILAIHDIFPDPAEGGQAPYHIYQQALASGLFEELPMVNTLALLKRL</sequence>